<sequence>MTKIEALKIAISRTKHGVTRINDVVRDVNTVWVEAGEPYPLPVGEYKRRAWLLADLERMLTQLVDDAHAEALEMNAKRSAKLANEIMFCDDHRSLFDKCDPYVRGLMISDAHSEALRANELLDTSVLVVLNNRDAWKSASPTVKKLAVALAQADAQEEDYRFNWLHNRWCLFHSSSRLQQEEIIGVAWEQARQTIEAEEEYNSQRQWKLEAIWKHTHRDYKGESDGVRSILVCRNGTISVPLEGLTDKEIEQRSSMWQRNK</sequence>
<reference evidence="1 2" key="1">
    <citation type="journal article" date="2023" name="Nat. Commun.">
        <title>Genomic dissection of endemic carbapenem resistance reveals metallo-beta-lactamase dissemination through clonal, plasmid and integron transfer.</title>
        <authorList>
            <person name="Macesic N."/>
            <person name="Hawkey J."/>
            <person name="Vezina B."/>
            <person name="Wisniewski J.A."/>
            <person name="Cottingham H."/>
            <person name="Blakeway L.V."/>
            <person name="Harshegyi T."/>
            <person name="Pragastis K."/>
            <person name="Badoordeen G.Z."/>
            <person name="Dennison A."/>
            <person name="Spelman D.W."/>
            <person name="Jenney A.W.J."/>
            <person name="Peleg A.Y."/>
        </authorList>
    </citation>
    <scope>NUCLEOTIDE SEQUENCE [LARGE SCALE GENOMIC DNA]</scope>
    <source>
        <strain evidence="1 2">CPO239</strain>
    </source>
</reference>
<name>A0ABU6KUS9_ENTAS</name>
<dbReference type="RefSeq" id="WP_241175404.1">
    <property type="nucleotide sequence ID" value="NZ_JAKWHR010000165.1"/>
</dbReference>
<protein>
    <submittedName>
        <fullName evidence="1">Uncharacterized protein</fullName>
    </submittedName>
</protein>
<proteinExistence type="predicted"/>
<accession>A0ABU6KUS9</accession>
<organism evidence="1 2">
    <name type="scientific">Enterobacter asburiae</name>
    <dbReference type="NCBI Taxonomy" id="61645"/>
    <lineage>
        <taxon>Bacteria</taxon>
        <taxon>Pseudomonadati</taxon>
        <taxon>Pseudomonadota</taxon>
        <taxon>Gammaproteobacteria</taxon>
        <taxon>Enterobacterales</taxon>
        <taxon>Enterobacteriaceae</taxon>
        <taxon>Enterobacter</taxon>
        <taxon>Enterobacter cloacae complex</taxon>
    </lineage>
</organism>
<evidence type="ECO:0000313" key="2">
    <source>
        <dbReference type="Proteomes" id="UP001175344"/>
    </source>
</evidence>
<evidence type="ECO:0000313" key="1">
    <source>
        <dbReference type="EMBL" id="MEC5729351.1"/>
    </source>
</evidence>
<dbReference type="EMBL" id="JARTQQ020000001">
    <property type="protein sequence ID" value="MEC5729351.1"/>
    <property type="molecule type" value="Genomic_DNA"/>
</dbReference>
<gene>
    <name evidence="1" type="ORF">QAA55_013130</name>
</gene>
<keyword evidence="2" id="KW-1185">Reference proteome</keyword>
<dbReference type="Proteomes" id="UP001175344">
    <property type="component" value="Unassembled WGS sequence"/>
</dbReference>
<comment type="caution">
    <text evidence="1">The sequence shown here is derived from an EMBL/GenBank/DDBJ whole genome shotgun (WGS) entry which is preliminary data.</text>
</comment>